<evidence type="ECO:0000313" key="10">
    <source>
        <dbReference type="EMBL" id="QXM25158.1"/>
    </source>
</evidence>
<sequence>MLAATIALRHLGRRRRQTLVSVLGVALGVGFFIAVTSLMRGFQTYFVAQVIDVAPHITIKDEHRAPRLQPAVLAHPDGAVSVRGVKPREELRGIRNARGLIAELETIPGVAVAPGLRGAALLRYGSRDVTATIAGIDPPRERRVGNIEKDMIAGRLEDLRATANGIILGIGLAERLGAGIGDTITAVAASGTARAFKVVGLVATGITAIDNGEAYVLLKLAQVLQNRPNVINAIRLRLDDVRGAEPLARRIEAAHGWRTESWEEANRNVLSLFVIQNAIMFSVVGAILLVAAFGIYSIISTVVHEKARDIAILKSLGFTEGDILRIFTIEGVLVGAAGAVLGALVGEGLIFGLSQVRFEEAGGVIRGTGGFILARELWPYLAGGGFALLAAAVAALVPARRAASLNPVEIVRGAA</sequence>
<dbReference type="EMBL" id="CP076448">
    <property type="protein sequence ID" value="QXM25158.1"/>
    <property type="molecule type" value="Genomic_DNA"/>
</dbReference>
<feature type="transmembrane region" description="Helical" evidence="7">
    <location>
        <begin position="323"/>
        <end position="345"/>
    </location>
</feature>
<evidence type="ECO:0000256" key="3">
    <source>
        <dbReference type="ARBA" id="ARBA00022475"/>
    </source>
</evidence>
<evidence type="ECO:0000256" key="5">
    <source>
        <dbReference type="ARBA" id="ARBA00022989"/>
    </source>
</evidence>
<keyword evidence="6 7" id="KW-0472">Membrane</keyword>
<protein>
    <submittedName>
        <fullName evidence="10">ABC transporter permease</fullName>
    </submittedName>
</protein>
<evidence type="ECO:0000313" key="11">
    <source>
        <dbReference type="Proteomes" id="UP000694001"/>
    </source>
</evidence>
<organism evidence="10 11">
    <name type="scientific">Elioraea tepida</name>
    <dbReference type="NCBI Taxonomy" id="2843330"/>
    <lineage>
        <taxon>Bacteria</taxon>
        <taxon>Pseudomonadati</taxon>
        <taxon>Pseudomonadota</taxon>
        <taxon>Alphaproteobacteria</taxon>
        <taxon>Acetobacterales</taxon>
        <taxon>Elioraeaceae</taxon>
        <taxon>Elioraea</taxon>
    </lineage>
</organism>
<evidence type="ECO:0000256" key="1">
    <source>
        <dbReference type="ARBA" id="ARBA00004651"/>
    </source>
</evidence>
<dbReference type="Pfam" id="PF12704">
    <property type="entry name" value="MacB_PCD"/>
    <property type="match status" value="1"/>
</dbReference>
<feature type="transmembrane region" description="Helical" evidence="7">
    <location>
        <begin position="377"/>
        <end position="397"/>
    </location>
</feature>
<evidence type="ECO:0000256" key="2">
    <source>
        <dbReference type="ARBA" id="ARBA00005236"/>
    </source>
</evidence>
<feature type="domain" description="MacB-like periplasmic core" evidence="9">
    <location>
        <begin position="18"/>
        <end position="253"/>
    </location>
</feature>
<comment type="similarity">
    <text evidence="2">Belongs to the ABC-4 integral membrane protein family. LolC/E subfamily.</text>
</comment>
<evidence type="ECO:0000256" key="7">
    <source>
        <dbReference type="SAM" id="Phobius"/>
    </source>
</evidence>
<dbReference type="PANTHER" id="PTHR30489">
    <property type="entry name" value="LIPOPROTEIN-RELEASING SYSTEM TRANSMEMBRANE PROTEIN LOLE"/>
    <property type="match status" value="1"/>
</dbReference>
<proteinExistence type="inferred from homology"/>
<dbReference type="RefSeq" id="WP_218286214.1">
    <property type="nucleotide sequence ID" value="NZ_CP076448.1"/>
</dbReference>
<keyword evidence="4 7" id="KW-0812">Transmembrane</keyword>
<dbReference type="PANTHER" id="PTHR30489:SF0">
    <property type="entry name" value="LIPOPROTEIN-RELEASING SYSTEM TRANSMEMBRANE PROTEIN LOLE"/>
    <property type="match status" value="1"/>
</dbReference>
<dbReference type="InterPro" id="IPR003838">
    <property type="entry name" value="ABC3_permease_C"/>
</dbReference>
<name>A0A975U4E2_9PROT</name>
<evidence type="ECO:0000256" key="4">
    <source>
        <dbReference type="ARBA" id="ARBA00022692"/>
    </source>
</evidence>
<dbReference type="AlphaFoldDB" id="A0A975U4E2"/>
<evidence type="ECO:0000259" key="9">
    <source>
        <dbReference type="Pfam" id="PF12704"/>
    </source>
</evidence>
<feature type="transmembrane region" description="Helical" evidence="7">
    <location>
        <begin position="278"/>
        <end position="303"/>
    </location>
</feature>
<evidence type="ECO:0000259" key="8">
    <source>
        <dbReference type="Pfam" id="PF02687"/>
    </source>
</evidence>
<accession>A0A975U4E2</accession>
<dbReference type="Pfam" id="PF02687">
    <property type="entry name" value="FtsX"/>
    <property type="match status" value="1"/>
</dbReference>
<comment type="subcellular location">
    <subcellularLocation>
        <location evidence="1">Cell membrane</location>
        <topology evidence="1">Multi-pass membrane protein</topology>
    </subcellularLocation>
</comment>
<reference evidence="10" key="1">
    <citation type="submission" date="2021-06" db="EMBL/GenBank/DDBJ databases">
        <title>Elioraea tepida, sp. nov., a moderately thermophilic aerobic anoxygenic phototrophic bacterium isolated from an alkaline siliceous hot spring mat community in Yellowstone National Park, WY, USA.</title>
        <authorList>
            <person name="Saini M.K."/>
            <person name="Yoshida S."/>
            <person name="Sebastian A."/>
            <person name="Hirose S."/>
            <person name="Hara E."/>
            <person name="Tamaki H."/>
            <person name="Soulier N.T."/>
            <person name="Albert I."/>
            <person name="Hanada S."/>
            <person name="Bryant D.A."/>
            <person name="Tank M."/>
        </authorList>
    </citation>
    <scope>NUCLEOTIDE SEQUENCE</scope>
    <source>
        <strain evidence="10">MS-P2</strain>
    </source>
</reference>
<keyword evidence="3" id="KW-1003">Cell membrane</keyword>
<dbReference type="KEGG" id="elio:KO353_02585"/>
<dbReference type="GO" id="GO:0044874">
    <property type="term" value="P:lipoprotein localization to outer membrane"/>
    <property type="evidence" value="ECO:0007669"/>
    <property type="project" value="TreeGrafter"/>
</dbReference>
<feature type="domain" description="ABC3 transporter permease C-terminal" evidence="8">
    <location>
        <begin position="282"/>
        <end position="407"/>
    </location>
</feature>
<keyword evidence="5 7" id="KW-1133">Transmembrane helix</keyword>
<evidence type="ECO:0000256" key="6">
    <source>
        <dbReference type="ARBA" id="ARBA00023136"/>
    </source>
</evidence>
<keyword evidence="11" id="KW-1185">Reference proteome</keyword>
<dbReference type="InterPro" id="IPR025857">
    <property type="entry name" value="MacB_PCD"/>
</dbReference>
<dbReference type="Proteomes" id="UP000694001">
    <property type="component" value="Chromosome"/>
</dbReference>
<gene>
    <name evidence="10" type="ORF">KO353_02585</name>
</gene>
<dbReference type="GO" id="GO:0098797">
    <property type="term" value="C:plasma membrane protein complex"/>
    <property type="evidence" value="ECO:0007669"/>
    <property type="project" value="TreeGrafter"/>
</dbReference>
<feature type="transmembrane region" description="Helical" evidence="7">
    <location>
        <begin position="19"/>
        <end position="39"/>
    </location>
</feature>
<dbReference type="InterPro" id="IPR051447">
    <property type="entry name" value="Lipoprotein-release_system"/>
</dbReference>